<dbReference type="InterPro" id="IPR036514">
    <property type="entry name" value="SGNH_hydro_sf"/>
</dbReference>
<keyword evidence="7" id="KW-0443">Lipid metabolism</keyword>
<comment type="caution">
    <text evidence="8">The sequence shown here is derived from an EMBL/GenBank/DDBJ whole genome shotgun (WGS) entry which is preliminary data.</text>
</comment>
<evidence type="ECO:0000313" key="9">
    <source>
        <dbReference type="Proteomes" id="UP001370490"/>
    </source>
</evidence>
<sequence length="203" mass="22246">MASVIVPPSAYLRNKIKRALYSVGLRKFFLAGVGPLGCIPNQRATGQAQPGRCVDYVNQILGTYNEGLRSLVNQLNSNHPGSIFVYGNTYGVVGDILNDPTKYGKTSLRNLSYFLFSAALFYPPKNFLLTGFSVIDRGCCGLGRNQGQITCLPFAVPCSNRNQYVFFDAYHTTQAANTILAQRAFSGPPLDCYPINVQQMALI</sequence>
<dbReference type="GO" id="GO:0016042">
    <property type="term" value="P:lipid catabolic process"/>
    <property type="evidence" value="ECO:0007669"/>
    <property type="project" value="UniProtKB-KW"/>
</dbReference>
<evidence type="ECO:0000256" key="1">
    <source>
        <dbReference type="ARBA" id="ARBA00004613"/>
    </source>
</evidence>
<dbReference type="InterPro" id="IPR051238">
    <property type="entry name" value="GDSL_esterase/lipase"/>
</dbReference>
<accession>A0AAN8VXJ9</accession>
<dbReference type="Proteomes" id="UP001370490">
    <property type="component" value="Unassembled WGS sequence"/>
</dbReference>
<evidence type="ECO:0000256" key="7">
    <source>
        <dbReference type="ARBA" id="ARBA00023098"/>
    </source>
</evidence>
<dbReference type="PANTHER" id="PTHR45650:SF8">
    <property type="entry name" value="GDSL ESTERASE_LIPASE"/>
    <property type="match status" value="1"/>
</dbReference>
<organism evidence="8 9">
    <name type="scientific">Dillenia turbinata</name>
    <dbReference type="NCBI Taxonomy" id="194707"/>
    <lineage>
        <taxon>Eukaryota</taxon>
        <taxon>Viridiplantae</taxon>
        <taxon>Streptophyta</taxon>
        <taxon>Embryophyta</taxon>
        <taxon>Tracheophyta</taxon>
        <taxon>Spermatophyta</taxon>
        <taxon>Magnoliopsida</taxon>
        <taxon>eudicotyledons</taxon>
        <taxon>Gunneridae</taxon>
        <taxon>Pentapetalae</taxon>
        <taxon>Dilleniales</taxon>
        <taxon>Dilleniaceae</taxon>
        <taxon>Dillenia</taxon>
    </lineage>
</organism>
<dbReference type="GO" id="GO:0005576">
    <property type="term" value="C:extracellular region"/>
    <property type="evidence" value="ECO:0007669"/>
    <property type="project" value="UniProtKB-SubCell"/>
</dbReference>
<evidence type="ECO:0000256" key="6">
    <source>
        <dbReference type="ARBA" id="ARBA00022963"/>
    </source>
</evidence>
<evidence type="ECO:0000256" key="2">
    <source>
        <dbReference type="ARBA" id="ARBA00008668"/>
    </source>
</evidence>
<dbReference type="Gene3D" id="3.40.50.1110">
    <property type="entry name" value="SGNH hydrolase"/>
    <property type="match status" value="1"/>
</dbReference>
<gene>
    <name evidence="8" type="ORF">RJ641_031449</name>
</gene>
<dbReference type="Pfam" id="PF00657">
    <property type="entry name" value="Lipase_GDSL"/>
    <property type="match status" value="1"/>
</dbReference>
<proteinExistence type="inferred from homology"/>
<evidence type="ECO:0000313" key="8">
    <source>
        <dbReference type="EMBL" id="KAK6937941.1"/>
    </source>
</evidence>
<keyword evidence="4" id="KW-0732">Signal</keyword>
<evidence type="ECO:0000256" key="4">
    <source>
        <dbReference type="ARBA" id="ARBA00022729"/>
    </source>
</evidence>
<dbReference type="AlphaFoldDB" id="A0AAN8VXJ9"/>
<protein>
    <submittedName>
        <fullName evidence="8">GDSL lipase/esterase</fullName>
    </submittedName>
</protein>
<reference evidence="8 9" key="1">
    <citation type="submission" date="2023-12" db="EMBL/GenBank/DDBJ databases">
        <title>A high-quality genome assembly for Dillenia turbinata (Dilleniales).</title>
        <authorList>
            <person name="Chanderbali A."/>
        </authorList>
    </citation>
    <scope>NUCLEOTIDE SEQUENCE [LARGE SCALE GENOMIC DNA]</scope>
    <source>
        <strain evidence="8">LSX21</strain>
        <tissue evidence="8">Leaf</tissue>
    </source>
</reference>
<keyword evidence="3" id="KW-0964">Secreted</keyword>
<dbReference type="PANTHER" id="PTHR45650">
    <property type="entry name" value="GDSL-LIKE LIPASE/ACYLHYDROLASE-RELATED"/>
    <property type="match status" value="1"/>
</dbReference>
<evidence type="ECO:0000256" key="5">
    <source>
        <dbReference type="ARBA" id="ARBA00022801"/>
    </source>
</evidence>
<comment type="subcellular location">
    <subcellularLocation>
        <location evidence="1">Secreted</location>
    </subcellularLocation>
</comment>
<dbReference type="InterPro" id="IPR001087">
    <property type="entry name" value="GDSL"/>
</dbReference>
<evidence type="ECO:0000256" key="3">
    <source>
        <dbReference type="ARBA" id="ARBA00022525"/>
    </source>
</evidence>
<comment type="similarity">
    <text evidence="2">Belongs to the 'GDSL' lipolytic enzyme family.</text>
</comment>
<keyword evidence="9" id="KW-1185">Reference proteome</keyword>
<dbReference type="GO" id="GO:0016788">
    <property type="term" value="F:hydrolase activity, acting on ester bonds"/>
    <property type="evidence" value="ECO:0007669"/>
    <property type="project" value="InterPro"/>
</dbReference>
<name>A0AAN8VXJ9_9MAGN</name>
<dbReference type="EMBL" id="JBAMMX010000006">
    <property type="protein sequence ID" value="KAK6937941.1"/>
    <property type="molecule type" value="Genomic_DNA"/>
</dbReference>
<keyword evidence="6" id="KW-0442">Lipid degradation</keyword>
<keyword evidence="5" id="KW-0378">Hydrolase</keyword>